<dbReference type="InterPro" id="IPR029068">
    <property type="entry name" value="Glyas_Bleomycin-R_OHBP_Dase"/>
</dbReference>
<dbReference type="InterPro" id="IPR037523">
    <property type="entry name" value="VOC_core"/>
</dbReference>
<dbReference type="InParanoid" id="A0A6G9I9C3"/>
<dbReference type="AlphaFoldDB" id="A0A6G9I9C3"/>
<dbReference type="EMBL" id="CP050253">
    <property type="protein sequence ID" value="QIQ20816.1"/>
    <property type="molecule type" value="Genomic_DNA"/>
</dbReference>
<accession>A0A6G9I9C3</accession>
<feature type="domain" description="VOC" evidence="1">
    <location>
        <begin position="2"/>
        <end position="124"/>
    </location>
</feature>
<dbReference type="RefSeq" id="WP_166914978.1">
    <property type="nucleotide sequence ID" value="NZ_CP050253.1"/>
</dbReference>
<name>A0A6G9I9C3_9GAMM</name>
<dbReference type="PROSITE" id="PS51819">
    <property type="entry name" value="VOC"/>
    <property type="match status" value="1"/>
</dbReference>
<reference evidence="2 3" key="1">
    <citation type="submission" date="2020-03" db="EMBL/GenBank/DDBJ databases">
        <title>Complete genome sequence of Orbus sp. IPMB12 (BCRC 80908).</title>
        <authorList>
            <person name="Lo W.-S."/>
            <person name="Chang T.-H."/>
            <person name="Kuo C.-H."/>
        </authorList>
    </citation>
    <scope>NUCLEOTIDE SEQUENCE [LARGE SCALE GENOMIC DNA]</scope>
    <source>
        <strain evidence="2 3">IPMB12</strain>
    </source>
</reference>
<evidence type="ECO:0000313" key="2">
    <source>
        <dbReference type="EMBL" id="QIQ20816.1"/>
    </source>
</evidence>
<dbReference type="SUPFAM" id="SSF54593">
    <property type="entry name" value="Glyoxalase/Bleomycin resistance protein/Dihydroxybiphenyl dioxygenase"/>
    <property type="match status" value="1"/>
</dbReference>
<dbReference type="Gene3D" id="3.10.180.10">
    <property type="entry name" value="2,3-Dihydroxybiphenyl 1,2-Dioxygenase, domain 1"/>
    <property type="match status" value="1"/>
</dbReference>
<dbReference type="InterPro" id="IPR050383">
    <property type="entry name" value="GlyoxalaseI/FosfomycinResist"/>
</dbReference>
<dbReference type="PANTHER" id="PTHR21366">
    <property type="entry name" value="GLYOXALASE FAMILY PROTEIN"/>
    <property type="match status" value="1"/>
</dbReference>
<proteinExistence type="predicted"/>
<dbReference type="CDD" id="cd07264">
    <property type="entry name" value="VOC_like"/>
    <property type="match status" value="1"/>
</dbReference>
<sequence length="127" mass="14115">MKLGYTILYVNNVLKTLNFYQKVFGFEIKFLHESGDYGELNTGNTTLSFSSIDLMEQLGKNPGKPHPDSPCFEIAFITENVEETLQAALTAGAELIQAPEKMEWGQTVAYISDPNGFLIEICTEVAN</sequence>
<dbReference type="KEGG" id="orb:IPMB12_03440"/>
<keyword evidence="3" id="KW-1185">Reference proteome</keyword>
<evidence type="ECO:0000313" key="3">
    <source>
        <dbReference type="Proteomes" id="UP000501168"/>
    </source>
</evidence>
<dbReference type="Pfam" id="PF12681">
    <property type="entry name" value="Glyoxalase_2"/>
    <property type="match status" value="1"/>
</dbReference>
<dbReference type="InterPro" id="IPR025870">
    <property type="entry name" value="Glyoxalase-like_dom"/>
</dbReference>
<organism evidence="2 3">
    <name type="scientific">Zophobihabitans entericus</name>
    <dbReference type="NCBI Taxonomy" id="1635327"/>
    <lineage>
        <taxon>Bacteria</taxon>
        <taxon>Pseudomonadati</taxon>
        <taxon>Pseudomonadota</taxon>
        <taxon>Gammaproteobacteria</taxon>
        <taxon>Orbales</taxon>
        <taxon>Orbaceae</taxon>
        <taxon>Zophobihabitans</taxon>
    </lineage>
</organism>
<dbReference type="Proteomes" id="UP000501168">
    <property type="component" value="Chromosome"/>
</dbReference>
<gene>
    <name evidence="2" type="ORF">IPMB12_03440</name>
</gene>
<dbReference type="PANTHER" id="PTHR21366:SF22">
    <property type="entry name" value="VOC DOMAIN-CONTAINING PROTEIN"/>
    <property type="match status" value="1"/>
</dbReference>
<protein>
    <submittedName>
        <fullName evidence="2">VOC family protein</fullName>
    </submittedName>
</protein>
<evidence type="ECO:0000259" key="1">
    <source>
        <dbReference type="PROSITE" id="PS51819"/>
    </source>
</evidence>